<organism evidence="2 3">
    <name type="scientific">Citrus clementina</name>
    <name type="common">Clementine</name>
    <name type="synonym">Citrus deliciosa x Citrus sinensis</name>
    <dbReference type="NCBI Taxonomy" id="85681"/>
    <lineage>
        <taxon>Eukaryota</taxon>
        <taxon>Viridiplantae</taxon>
        <taxon>Streptophyta</taxon>
        <taxon>Embryophyta</taxon>
        <taxon>Tracheophyta</taxon>
        <taxon>Spermatophyta</taxon>
        <taxon>Magnoliopsida</taxon>
        <taxon>eudicotyledons</taxon>
        <taxon>Gunneridae</taxon>
        <taxon>Pentapetalae</taxon>
        <taxon>rosids</taxon>
        <taxon>malvids</taxon>
        <taxon>Sapindales</taxon>
        <taxon>Rutaceae</taxon>
        <taxon>Aurantioideae</taxon>
        <taxon>Citrus</taxon>
    </lineage>
</organism>
<keyword evidence="3" id="KW-1185">Reference proteome</keyword>
<dbReference type="PANTHER" id="PTHR35477:SF1">
    <property type="entry name" value="OS06G0728500 PROTEIN"/>
    <property type="match status" value="1"/>
</dbReference>
<dbReference type="Proteomes" id="UP000030687">
    <property type="component" value="Unassembled WGS sequence"/>
</dbReference>
<name>V4RUW9_CITCL</name>
<evidence type="ECO:0000313" key="3">
    <source>
        <dbReference type="Proteomes" id="UP000030687"/>
    </source>
</evidence>
<dbReference type="AlphaFoldDB" id="V4RUW9"/>
<feature type="region of interest" description="Disordered" evidence="1">
    <location>
        <begin position="268"/>
        <end position="295"/>
    </location>
</feature>
<feature type="compositionally biased region" description="Low complexity" evidence="1">
    <location>
        <begin position="33"/>
        <end position="44"/>
    </location>
</feature>
<protein>
    <submittedName>
        <fullName evidence="2">Uncharacterized protein</fullName>
    </submittedName>
</protein>
<feature type="compositionally biased region" description="Low complexity" evidence="1">
    <location>
        <begin position="52"/>
        <end position="66"/>
    </location>
</feature>
<gene>
    <name evidence="2" type="ORF">CICLE_v10025852mg</name>
</gene>
<dbReference type="KEGG" id="cic:CICLE_v10025852mg"/>
<accession>V4RUW9</accession>
<dbReference type="eggNOG" id="ENOG502QW6H">
    <property type="taxonomic scope" value="Eukaryota"/>
</dbReference>
<dbReference type="STRING" id="85681.V4RUW9"/>
<dbReference type="EMBL" id="KI536925">
    <property type="protein sequence ID" value="ESR38513.1"/>
    <property type="molecule type" value="Genomic_DNA"/>
</dbReference>
<sequence length="379" mass="41232">MEANICDINHLDGDVLLPPRKRLLAGFKKQSSDGNGNCNDNDNGAVHQPDVPSSSSPYSPSSSEYSSEFNARLNNLLKSTMSSSNLSPEEIAELAESAAIAAVKAAEDARTAAEEKAATATRAITAAKSALDLVASFNEEGASKERHLKKNKLKKHVPVQLLYKKNQLKEDSKTDEELARRLHRVMNSSPRISKNLTSSDLKCHKHKKLKISPASEKIRVSYGGLVLGGNTVCTSSRHAVVGEVDFENEGIFREVYTVDEDEKVDQMQAGGGEAGVSHSKEKALEETSSPGRKRGRLKLKKLPLSYCTSRDRENTKEGMITRTSPLTDKNIGNPPGGNAVPLFSMEPSSDGVMPIEATPWKCQDFKAPECIKQNKVVQS</sequence>
<dbReference type="OrthoDB" id="1910495at2759"/>
<evidence type="ECO:0000313" key="2">
    <source>
        <dbReference type="EMBL" id="ESR38513.1"/>
    </source>
</evidence>
<dbReference type="PANTHER" id="PTHR35477">
    <property type="entry name" value="OS06G0728500 PROTEIN"/>
    <property type="match status" value="1"/>
</dbReference>
<dbReference type="Gramene" id="ESR38513">
    <property type="protein sequence ID" value="ESR38513"/>
    <property type="gene ID" value="CICLE_v10025852mg"/>
</dbReference>
<proteinExistence type="predicted"/>
<dbReference type="InParanoid" id="V4RUW9"/>
<reference evidence="2 3" key="1">
    <citation type="submission" date="2013-10" db="EMBL/GenBank/DDBJ databases">
        <authorList>
            <consortium name="International Citrus Genome Consortium"/>
            <person name="Jenkins J."/>
            <person name="Schmutz J."/>
            <person name="Prochnik S."/>
            <person name="Rokhsar D."/>
            <person name="Gmitter F."/>
            <person name="Ollitrault P."/>
            <person name="Machado M."/>
            <person name="Talon M."/>
            <person name="Wincker P."/>
            <person name="Jaillon O."/>
            <person name="Morgante M."/>
        </authorList>
    </citation>
    <scope>NUCLEOTIDE SEQUENCE</scope>
    <source>
        <strain evidence="3">cv. Clemenules</strain>
    </source>
</reference>
<feature type="region of interest" description="Disordered" evidence="1">
    <location>
        <begin position="28"/>
        <end position="66"/>
    </location>
</feature>
<evidence type="ECO:0000256" key="1">
    <source>
        <dbReference type="SAM" id="MobiDB-lite"/>
    </source>
</evidence>
<dbReference type="OMA" id="ICDVNHL"/>
<dbReference type="FunCoup" id="V4RUW9">
    <property type="interactions" value="803"/>
</dbReference>